<evidence type="ECO:0000256" key="5">
    <source>
        <dbReference type="ARBA" id="ARBA00023002"/>
    </source>
</evidence>
<evidence type="ECO:0000256" key="2">
    <source>
        <dbReference type="ARBA" id="ARBA00007825"/>
    </source>
</evidence>
<evidence type="ECO:0000256" key="6">
    <source>
        <dbReference type="ARBA" id="ARBA00023004"/>
    </source>
</evidence>
<gene>
    <name evidence="9" type="ORF">GGQ96_003377</name>
</gene>
<protein>
    <submittedName>
        <fullName evidence="9">Catechol 1,2-dioxygenase</fullName>
        <ecNumber evidence="9">1.13.11.1</ecNumber>
    </submittedName>
</protein>
<comment type="cofactor">
    <cofactor evidence="1">
        <name>Fe(3+)</name>
        <dbReference type="ChEBI" id="CHEBI:29034"/>
    </cofactor>
</comment>
<keyword evidence="10" id="KW-1185">Reference proteome</keyword>
<evidence type="ECO:0000256" key="3">
    <source>
        <dbReference type="ARBA" id="ARBA00022723"/>
    </source>
</evidence>
<comment type="similarity">
    <text evidence="2">Belongs to the intradiol ring-cleavage dioxygenase family.</text>
</comment>
<dbReference type="Pfam" id="PF04444">
    <property type="entry name" value="Dioxygenase_N"/>
    <property type="match status" value="1"/>
</dbReference>
<evidence type="ECO:0000259" key="7">
    <source>
        <dbReference type="Pfam" id="PF00775"/>
    </source>
</evidence>
<evidence type="ECO:0000256" key="4">
    <source>
        <dbReference type="ARBA" id="ARBA00022964"/>
    </source>
</evidence>
<dbReference type="InterPro" id="IPR050770">
    <property type="entry name" value="Intradiol_RC_Dioxygenase"/>
</dbReference>
<evidence type="ECO:0000259" key="8">
    <source>
        <dbReference type="Pfam" id="PF04444"/>
    </source>
</evidence>
<keyword evidence="4 9" id="KW-0223">Dioxygenase</keyword>
<evidence type="ECO:0000313" key="10">
    <source>
        <dbReference type="Proteomes" id="UP000574769"/>
    </source>
</evidence>
<sequence length="297" mass="32590">MDVSFVQTPAIQDLLDRVAGTASTDGNPRVKAIMRDLVEATMTIIVRHDISENEVWSAVNYLQSAAGEFGLLMPGTGIEHFLDLYMDAKDAEAGKTGGTPRTIEGPLYVEGAPLVENDANLTDDPDETTTLYMTGQITGPDGEAVKNAILHVWHADSRGFYSHFDPTHEQTPFNNRRRIKLGDDGRYSFHSKMPNGYSVPPGGASDQLMKVLGRHGNRPAHVHFFIEAPGYRQLTTQINFGDDPFAADDFAFGTREGLLPVPNRQGDSAHIAFDFQLQRAEVADDEAFSNRARLAVA</sequence>
<organism evidence="9 10">
    <name type="scientific">Sphingomonas abaci</name>
    <dbReference type="NCBI Taxonomy" id="237611"/>
    <lineage>
        <taxon>Bacteria</taxon>
        <taxon>Pseudomonadati</taxon>
        <taxon>Pseudomonadota</taxon>
        <taxon>Alphaproteobacteria</taxon>
        <taxon>Sphingomonadales</taxon>
        <taxon>Sphingomonadaceae</taxon>
        <taxon>Sphingomonas</taxon>
    </lineage>
</organism>
<dbReference type="Proteomes" id="UP000574769">
    <property type="component" value="Unassembled WGS sequence"/>
</dbReference>
<dbReference type="GO" id="GO:0008199">
    <property type="term" value="F:ferric iron binding"/>
    <property type="evidence" value="ECO:0007669"/>
    <property type="project" value="InterPro"/>
</dbReference>
<dbReference type="GO" id="GO:0018576">
    <property type="term" value="F:catechol 1,2-dioxygenase activity"/>
    <property type="evidence" value="ECO:0007669"/>
    <property type="project" value="UniProtKB-EC"/>
</dbReference>
<dbReference type="Gene3D" id="2.60.130.10">
    <property type="entry name" value="Aromatic compound dioxygenase"/>
    <property type="match status" value="1"/>
</dbReference>
<dbReference type="SUPFAM" id="SSF49482">
    <property type="entry name" value="Aromatic compound dioxygenase"/>
    <property type="match status" value="1"/>
</dbReference>
<dbReference type="EMBL" id="JACHNY010000008">
    <property type="protein sequence ID" value="MBB4619224.1"/>
    <property type="molecule type" value="Genomic_DNA"/>
</dbReference>
<comment type="caution">
    <text evidence="9">The sequence shown here is derived from an EMBL/GenBank/DDBJ whole genome shotgun (WGS) entry which is preliminary data.</text>
</comment>
<keyword evidence="6" id="KW-0408">Iron</keyword>
<evidence type="ECO:0000256" key="1">
    <source>
        <dbReference type="ARBA" id="ARBA00001965"/>
    </source>
</evidence>
<dbReference type="InterPro" id="IPR000627">
    <property type="entry name" value="Intradiol_dOase_C"/>
</dbReference>
<dbReference type="EC" id="1.13.11.1" evidence="9"/>
<keyword evidence="5 9" id="KW-0560">Oxidoreductase</keyword>
<feature type="domain" description="Intradiol ring-cleavage dioxygenases" evidence="7">
    <location>
        <begin position="103"/>
        <end position="278"/>
    </location>
</feature>
<dbReference type="GO" id="GO:0009712">
    <property type="term" value="P:catechol-containing compound metabolic process"/>
    <property type="evidence" value="ECO:0007669"/>
    <property type="project" value="InterPro"/>
</dbReference>
<dbReference type="InterPro" id="IPR007535">
    <property type="entry name" value="Catechol_dOase_N"/>
</dbReference>
<evidence type="ECO:0000313" key="9">
    <source>
        <dbReference type="EMBL" id="MBB4619224.1"/>
    </source>
</evidence>
<dbReference type="RefSeq" id="WP_022674942.1">
    <property type="nucleotide sequence ID" value="NZ_JACHNY010000008.1"/>
</dbReference>
<accession>A0A7W7ALG1</accession>
<dbReference type="Pfam" id="PF00775">
    <property type="entry name" value="Dioxygenase_C"/>
    <property type="match status" value="1"/>
</dbReference>
<keyword evidence="3" id="KW-0479">Metal-binding</keyword>
<dbReference type="PANTHER" id="PTHR33711:SF7">
    <property type="entry name" value="INTRADIOL RING-CLEAVAGE DIOXYGENASES DOMAIN-CONTAINING PROTEIN-RELATED"/>
    <property type="match status" value="1"/>
</dbReference>
<dbReference type="PANTHER" id="PTHR33711">
    <property type="entry name" value="DIOXYGENASE, PUTATIVE (AFU_ORTHOLOGUE AFUA_2G02910)-RELATED"/>
    <property type="match status" value="1"/>
</dbReference>
<name>A0A7W7ALG1_9SPHN</name>
<reference evidence="9 10" key="1">
    <citation type="submission" date="2020-08" db="EMBL/GenBank/DDBJ databases">
        <title>Genomic Encyclopedia of Type Strains, Phase IV (KMG-IV): sequencing the most valuable type-strain genomes for metagenomic binning, comparative biology and taxonomic classification.</title>
        <authorList>
            <person name="Goeker M."/>
        </authorList>
    </citation>
    <scope>NUCLEOTIDE SEQUENCE [LARGE SCALE GENOMIC DNA]</scope>
    <source>
        <strain evidence="9 10">DSM 15867</strain>
    </source>
</reference>
<feature type="domain" description="Catechol dioxygenase N-terminal" evidence="8">
    <location>
        <begin position="27"/>
        <end position="94"/>
    </location>
</feature>
<proteinExistence type="inferred from homology"/>
<dbReference type="AlphaFoldDB" id="A0A7W7ALG1"/>
<dbReference type="InterPro" id="IPR015889">
    <property type="entry name" value="Intradiol_dOase_core"/>
</dbReference>